<dbReference type="SUPFAM" id="SSF56574">
    <property type="entry name" value="Serpins"/>
    <property type="match status" value="1"/>
</dbReference>
<evidence type="ECO:0000256" key="4">
    <source>
        <dbReference type="ARBA" id="ARBA00022690"/>
    </source>
</evidence>
<dbReference type="Gene3D" id="3.30.497.10">
    <property type="entry name" value="Antithrombin, subunit I, domain 2"/>
    <property type="match status" value="1"/>
</dbReference>
<evidence type="ECO:0000256" key="13">
    <source>
        <dbReference type="SAM" id="SignalP"/>
    </source>
</evidence>
<dbReference type="GO" id="GO:0004867">
    <property type="term" value="F:serine-type endopeptidase inhibitor activity"/>
    <property type="evidence" value="ECO:0007669"/>
    <property type="project" value="UniProtKB-KW"/>
</dbReference>
<feature type="signal peptide" evidence="13">
    <location>
        <begin position="1"/>
        <end position="22"/>
    </location>
</feature>
<evidence type="ECO:0000256" key="11">
    <source>
        <dbReference type="RuleBase" id="RU000411"/>
    </source>
</evidence>
<feature type="chain" id="PRO_5028011028" evidence="13">
    <location>
        <begin position="23"/>
        <end position="527"/>
    </location>
</feature>
<dbReference type="GO" id="GO:0042730">
    <property type="term" value="P:fibrinolysis"/>
    <property type="evidence" value="ECO:0007669"/>
    <property type="project" value="UniProtKB-KW"/>
</dbReference>
<evidence type="ECO:0000313" key="15">
    <source>
        <dbReference type="Proteomes" id="UP000515202"/>
    </source>
</evidence>
<keyword evidence="7" id="KW-0722">Serine protease inhibitor</keyword>
<evidence type="ECO:0000256" key="6">
    <source>
        <dbReference type="ARBA" id="ARBA00022729"/>
    </source>
</evidence>
<evidence type="ECO:0000256" key="2">
    <source>
        <dbReference type="ARBA" id="ARBA00009500"/>
    </source>
</evidence>
<dbReference type="SMART" id="SM00093">
    <property type="entry name" value="SERPIN"/>
    <property type="match status" value="1"/>
</dbReference>
<keyword evidence="10" id="KW-0280">Fibrinolysis</keyword>
<dbReference type="InterPro" id="IPR023795">
    <property type="entry name" value="Serpin_CS"/>
</dbReference>
<comment type="subcellular location">
    <subcellularLocation>
        <location evidence="1">Secreted</location>
    </subcellularLocation>
</comment>
<dbReference type="InterPro" id="IPR000215">
    <property type="entry name" value="Serpin_fam"/>
</dbReference>
<evidence type="ECO:0000256" key="8">
    <source>
        <dbReference type="ARBA" id="ARBA00023084"/>
    </source>
</evidence>
<dbReference type="InterPro" id="IPR036186">
    <property type="entry name" value="Serpin_sf"/>
</dbReference>
<dbReference type="FunFam" id="3.30.497.10:FF:000013">
    <property type="entry name" value="Serpin family G member 1"/>
    <property type="match status" value="1"/>
</dbReference>
<dbReference type="PANTHER" id="PTHR11461">
    <property type="entry name" value="SERINE PROTEASE INHIBITOR, SERPIN"/>
    <property type="match status" value="1"/>
</dbReference>
<name>A0A6P3RAQ4_PTEVA</name>
<dbReference type="InterPro" id="IPR042178">
    <property type="entry name" value="Serpin_sf_1"/>
</dbReference>
<evidence type="ECO:0000256" key="5">
    <source>
        <dbReference type="ARBA" id="ARBA00022696"/>
    </source>
</evidence>
<dbReference type="RefSeq" id="XP_011377323.1">
    <property type="nucleotide sequence ID" value="XM_011379021.2"/>
</dbReference>
<dbReference type="Proteomes" id="UP000515202">
    <property type="component" value="Unplaced"/>
</dbReference>
<evidence type="ECO:0000256" key="9">
    <source>
        <dbReference type="ARBA" id="ARBA00023180"/>
    </source>
</evidence>
<evidence type="ECO:0000256" key="3">
    <source>
        <dbReference type="ARBA" id="ARBA00022525"/>
    </source>
</evidence>
<evidence type="ECO:0000256" key="1">
    <source>
        <dbReference type="ARBA" id="ARBA00004613"/>
    </source>
</evidence>
<sequence length="527" mass="58389">MASRLTSLTLLLLLLAGDRVSSSLNGASRNITDPKTLPEEIKENISEKEISKNGTSHNITDPKTLPGEIKENISEKEISEDGTSHNITDPKTLPGEIKENISEKEISKNLLTQNTVGSSAMPTTNSTILRAKTTMQPIQPTTAPTTGPPCPEPVTFCSESESRSAETLLGEALVDFSVKLYHAFSAVKKVEANMAFSPFSLASLLTQILLGAGNSTKTNLETTLSYPTDFACVHQALQAFTSKGFTSASQIFHSPDLAIRDAFVHASKSLYGSSPRVLGNDSNENLKLINTWVAEKTNQKIGQILDSLPSDTRLILLNTIYLNAKWKITFDPTKTKKERFYLKSSEIKVPMMISKKYPVAHFTDPTLKAKVGQLQLSNNLSLVILVPQSVKHRLEDMEEALSPQVFKAIMRKLEMAKFQPTLLMMPRIKVKTNQDMLAVMEKLEFFDFSYDLDLCGLTEDQDLQVSAMKHQTVLELTETGVEAAAASAISVARTLLVFEVQQPFLFLLWDQQHKFPVFMGRVYDPRA</sequence>
<dbReference type="CTD" id="710"/>
<dbReference type="AlphaFoldDB" id="A0A6P3RAQ4"/>
<dbReference type="CDD" id="cd02050">
    <property type="entry name" value="serpinG1_C1-INH"/>
    <property type="match status" value="1"/>
</dbReference>
<dbReference type="InterPro" id="IPR023796">
    <property type="entry name" value="Serpin_dom"/>
</dbReference>
<dbReference type="KEGG" id="pvp:105304747"/>
<evidence type="ECO:0000313" key="16">
    <source>
        <dbReference type="RefSeq" id="XP_011377323.1"/>
    </source>
</evidence>
<feature type="region of interest" description="Disordered" evidence="12">
    <location>
        <begin position="45"/>
        <end position="66"/>
    </location>
</feature>
<reference evidence="16" key="1">
    <citation type="submission" date="2025-08" db="UniProtKB">
        <authorList>
            <consortium name="RefSeq"/>
        </authorList>
    </citation>
    <scope>IDENTIFICATION</scope>
    <source>
        <tissue evidence="16">Kidney</tissue>
    </source>
</reference>
<keyword evidence="4" id="KW-0646">Protease inhibitor</keyword>
<proteinExistence type="inferred from homology"/>
<dbReference type="PROSITE" id="PS00284">
    <property type="entry name" value="SERPIN"/>
    <property type="match status" value="1"/>
</dbReference>
<dbReference type="Pfam" id="PF00079">
    <property type="entry name" value="Serpin"/>
    <property type="match status" value="1"/>
</dbReference>
<evidence type="ECO:0000256" key="7">
    <source>
        <dbReference type="ARBA" id="ARBA00022900"/>
    </source>
</evidence>
<gene>
    <name evidence="16" type="primary">SERPING1</name>
</gene>
<dbReference type="PANTHER" id="PTHR11461:SF159">
    <property type="entry name" value="PLASMA PROTEASE C1 INHIBITOR"/>
    <property type="match status" value="1"/>
</dbReference>
<keyword evidence="8" id="KW-0094">Blood coagulation</keyword>
<keyword evidence="5" id="KW-0356">Hemostasis</keyword>
<dbReference type="InterPro" id="IPR042185">
    <property type="entry name" value="Serpin_sf_2"/>
</dbReference>
<protein>
    <submittedName>
        <fullName evidence="16">Plasma protease C1 inhibitor isoform X1</fullName>
    </submittedName>
</protein>
<feature type="domain" description="Serpin" evidence="14">
    <location>
        <begin position="178"/>
        <end position="525"/>
    </location>
</feature>
<evidence type="ECO:0000256" key="12">
    <source>
        <dbReference type="SAM" id="MobiDB-lite"/>
    </source>
</evidence>
<comment type="similarity">
    <text evidence="2 11">Belongs to the serpin family.</text>
</comment>
<dbReference type="GO" id="GO:0007596">
    <property type="term" value="P:blood coagulation"/>
    <property type="evidence" value="ECO:0007669"/>
    <property type="project" value="UniProtKB-KW"/>
</dbReference>
<keyword evidence="6 13" id="KW-0732">Signal</keyword>
<evidence type="ECO:0000259" key="14">
    <source>
        <dbReference type="SMART" id="SM00093"/>
    </source>
</evidence>
<keyword evidence="3" id="KW-0964">Secreted</keyword>
<dbReference type="Gene3D" id="2.30.39.10">
    <property type="entry name" value="Alpha-1-antitrypsin, domain 1"/>
    <property type="match status" value="1"/>
</dbReference>
<dbReference type="GO" id="GO:0005615">
    <property type="term" value="C:extracellular space"/>
    <property type="evidence" value="ECO:0007669"/>
    <property type="project" value="InterPro"/>
</dbReference>
<evidence type="ECO:0000256" key="10">
    <source>
        <dbReference type="ARBA" id="ARBA00023281"/>
    </source>
</evidence>
<dbReference type="GeneID" id="105304747"/>
<accession>A0A6P3RAQ4</accession>
<keyword evidence="15" id="KW-1185">Reference proteome</keyword>
<organism evidence="15 16">
    <name type="scientific">Pteropus vampyrus</name>
    <name type="common">Large flying fox</name>
    <dbReference type="NCBI Taxonomy" id="132908"/>
    <lineage>
        <taxon>Eukaryota</taxon>
        <taxon>Metazoa</taxon>
        <taxon>Chordata</taxon>
        <taxon>Craniata</taxon>
        <taxon>Vertebrata</taxon>
        <taxon>Euteleostomi</taxon>
        <taxon>Mammalia</taxon>
        <taxon>Eutheria</taxon>
        <taxon>Laurasiatheria</taxon>
        <taxon>Chiroptera</taxon>
        <taxon>Yinpterochiroptera</taxon>
        <taxon>Pteropodoidea</taxon>
        <taxon>Pteropodidae</taxon>
        <taxon>Pteropodinae</taxon>
        <taxon>Pteropus</taxon>
    </lineage>
</organism>
<keyword evidence="9" id="KW-0325">Glycoprotein</keyword>
<dbReference type="OrthoDB" id="6433428at2759"/>